<dbReference type="Proteomes" id="UP000251577">
    <property type="component" value="Unassembled WGS sequence"/>
</dbReference>
<dbReference type="InterPro" id="IPR039425">
    <property type="entry name" value="RNA_pol_sigma-70-like"/>
</dbReference>
<dbReference type="InterPro" id="IPR013325">
    <property type="entry name" value="RNA_pol_sigma_r2"/>
</dbReference>
<dbReference type="Gene3D" id="1.10.1740.10">
    <property type="match status" value="1"/>
</dbReference>
<dbReference type="AlphaFoldDB" id="A0A364V8D7"/>
<dbReference type="NCBIfam" id="TIGR02937">
    <property type="entry name" value="sigma70-ECF"/>
    <property type="match status" value="1"/>
</dbReference>
<keyword evidence="5" id="KW-0804">Transcription</keyword>
<dbReference type="PANTHER" id="PTHR43133:SF46">
    <property type="entry name" value="RNA POLYMERASE SIGMA-70 FACTOR ECF SUBFAMILY"/>
    <property type="match status" value="1"/>
</dbReference>
<dbReference type="GO" id="GO:0003677">
    <property type="term" value="F:DNA binding"/>
    <property type="evidence" value="ECO:0007669"/>
    <property type="project" value="UniProtKB-KW"/>
</dbReference>
<comment type="caution">
    <text evidence="9">The sequence shown here is derived from an EMBL/GenBank/DDBJ whole genome shotgun (WGS) entry which is preliminary data.</text>
</comment>
<keyword evidence="2" id="KW-0805">Transcription regulation</keyword>
<keyword evidence="3" id="KW-0731">Sigma factor</keyword>
<feature type="domain" description="RNA polymerase sigma-70 region 2" evidence="7">
    <location>
        <begin position="82"/>
        <end position="149"/>
    </location>
</feature>
<dbReference type="InterPro" id="IPR013324">
    <property type="entry name" value="RNA_pol_sigma_r3/r4-like"/>
</dbReference>
<evidence type="ECO:0000259" key="8">
    <source>
        <dbReference type="Pfam" id="PF08281"/>
    </source>
</evidence>
<sequence>MQSVCLRPTGAVGSGERPEQRLGARRGAGEGGGGPRGMRGLSGSSRMYGRAPRIGGCEDAAADRELLRRHQQGCGQAFDRLLHRHRAKLSWVIRASGVSASEHSDVFQEGVLRMHRSASSYSGASSVATWMTAIMRNTALSFLRDQHRRFSAELTDFLDDAYRPDILLATQRPREPLEERLDVARSLQRLDPDLRIVLVLTGLCGYTTGDVARRLGVPEGTVKSRKFRASQRMRQLLGQAEYAGCPGR</sequence>
<dbReference type="EMBL" id="QHCV01000008">
    <property type="protein sequence ID" value="RAV32878.1"/>
    <property type="molecule type" value="Genomic_DNA"/>
</dbReference>
<keyword evidence="4" id="KW-0238">DNA-binding</keyword>
<feature type="region of interest" description="Disordered" evidence="6">
    <location>
        <begin position="1"/>
        <end position="46"/>
    </location>
</feature>
<accession>A0A364V8D7</accession>
<evidence type="ECO:0000256" key="2">
    <source>
        <dbReference type="ARBA" id="ARBA00023015"/>
    </source>
</evidence>
<dbReference type="InterPro" id="IPR036388">
    <property type="entry name" value="WH-like_DNA-bd_sf"/>
</dbReference>
<dbReference type="SUPFAM" id="SSF88946">
    <property type="entry name" value="Sigma2 domain of RNA polymerase sigma factors"/>
    <property type="match status" value="1"/>
</dbReference>
<evidence type="ECO:0000256" key="4">
    <source>
        <dbReference type="ARBA" id="ARBA00023125"/>
    </source>
</evidence>
<evidence type="ECO:0000256" key="3">
    <source>
        <dbReference type="ARBA" id="ARBA00023082"/>
    </source>
</evidence>
<proteinExistence type="inferred from homology"/>
<comment type="similarity">
    <text evidence="1">Belongs to the sigma-70 factor family. ECF subfamily.</text>
</comment>
<evidence type="ECO:0008006" key="11">
    <source>
        <dbReference type="Google" id="ProtNLM"/>
    </source>
</evidence>
<dbReference type="InterPro" id="IPR007627">
    <property type="entry name" value="RNA_pol_sigma70_r2"/>
</dbReference>
<evidence type="ECO:0000256" key="1">
    <source>
        <dbReference type="ARBA" id="ARBA00010641"/>
    </source>
</evidence>
<evidence type="ECO:0000256" key="6">
    <source>
        <dbReference type="SAM" id="MobiDB-lite"/>
    </source>
</evidence>
<dbReference type="InterPro" id="IPR014284">
    <property type="entry name" value="RNA_pol_sigma-70_dom"/>
</dbReference>
<dbReference type="GO" id="GO:0016987">
    <property type="term" value="F:sigma factor activity"/>
    <property type="evidence" value="ECO:0007669"/>
    <property type="project" value="UniProtKB-KW"/>
</dbReference>
<dbReference type="Pfam" id="PF08281">
    <property type="entry name" value="Sigma70_r4_2"/>
    <property type="match status" value="1"/>
</dbReference>
<organism evidence="9 10">
    <name type="scientific">Corynebacterium heidelbergense</name>
    <dbReference type="NCBI Taxonomy" id="2055947"/>
    <lineage>
        <taxon>Bacteria</taxon>
        <taxon>Bacillati</taxon>
        <taxon>Actinomycetota</taxon>
        <taxon>Actinomycetes</taxon>
        <taxon>Mycobacteriales</taxon>
        <taxon>Corynebacteriaceae</taxon>
        <taxon>Corynebacterium</taxon>
    </lineage>
</organism>
<reference evidence="9 10" key="1">
    <citation type="journal article" date="2018" name="Syst. Appl. Microbiol.">
        <title>Corynebacterium heidelbergense sp. nov., isolated from the preen glands of Egyptian geese (Alopochen aegyptiacus).</title>
        <authorList>
            <person name="Braun M.S."/>
            <person name="Wang E."/>
            <person name="Zimmermann S."/>
            <person name="Wink M."/>
        </authorList>
    </citation>
    <scope>NUCLEOTIDE SEQUENCE [LARGE SCALE GENOMIC DNA]</scope>
    <source>
        <strain evidence="9 10">647</strain>
    </source>
</reference>
<protein>
    <recommendedName>
        <fullName evidence="11">RNA polymerase subunit sigma-70</fullName>
    </recommendedName>
</protein>
<evidence type="ECO:0000256" key="5">
    <source>
        <dbReference type="ARBA" id="ARBA00023163"/>
    </source>
</evidence>
<keyword evidence="10" id="KW-1185">Reference proteome</keyword>
<evidence type="ECO:0000313" key="9">
    <source>
        <dbReference type="EMBL" id="RAV32878.1"/>
    </source>
</evidence>
<gene>
    <name evidence="9" type="ORF">DLJ54_01455</name>
</gene>
<dbReference type="Pfam" id="PF04542">
    <property type="entry name" value="Sigma70_r2"/>
    <property type="match status" value="1"/>
</dbReference>
<dbReference type="PANTHER" id="PTHR43133">
    <property type="entry name" value="RNA POLYMERASE ECF-TYPE SIGMA FACTO"/>
    <property type="match status" value="1"/>
</dbReference>
<dbReference type="Gene3D" id="1.10.10.10">
    <property type="entry name" value="Winged helix-like DNA-binding domain superfamily/Winged helix DNA-binding domain"/>
    <property type="match status" value="1"/>
</dbReference>
<dbReference type="CDD" id="cd06171">
    <property type="entry name" value="Sigma70_r4"/>
    <property type="match status" value="1"/>
</dbReference>
<feature type="domain" description="RNA polymerase sigma factor 70 region 4 type 2" evidence="8">
    <location>
        <begin position="182"/>
        <end position="233"/>
    </location>
</feature>
<dbReference type="SUPFAM" id="SSF88659">
    <property type="entry name" value="Sigma3 and sigma4 domains of RNA polymerase sigma factors"/>
    <property type="match status" value="1"/>
</dbReference>
<evidence type="ECO:0000259" key="7">
    <source>
        <dbReference type="Pfam" id="PF04542"/>
    </source>
</evidence>
<name>A0A364V8D7_9CORY</name>
<dbReference type="InterPro" id="IPR013249">
    <property type="entry name" value="RNA_pol_sigma70_r4_t2"/>
</dbReference>
<evidence type="ECO:0000313" key="10">
    <source>
        <dbReference type="Proteomes" id="UP000251577"/>
    </source>
</evidence>
<dbReference type="GO" id="GO:0006352">
    <property type="term" value="P:DNA-templated transcription initiation"/>
    <property type="evidence" value="ECO:0007669"/>
    <property type="project" value="InterPro"/>
</dbReference>